<dbReference type="EMBL" id="FOVI01000006">
    <property type="protein sequence ID" value="SFN48599.1"/>
    <property type="molecule type" value="Genomic_DNA"/>
</dbReference>
<reference evidence="3" key="1">
    <citation type="submission" date="2016-10" db="EMBL/GenBank/DDBJ databases">
        <authorList>
            <person name="Varghese N."/>
            <person name="Submissions S."/>
        </authorList>
    </citation>
    <scope>NUCLEOTIDE SEQUENCE [LARGE SCALE GENOMIC DNA]</scope>
    <source>
        <strain evidence="3">DS-12</strain>
    </source>
</reference>
<sequence>MKKVFSLLLIILPLMLLTVSCHEEEDPITATSPYAKYKGPWVGTYSGSDLGEMEFTVNADGTIKGEVISQGFKNLELTLKGKVNIHGEVSMILINTNEDDVEEEIGAFIGSFFETNASGTWTNDLNGGIKGTWIANK</sequence>
<feature type="chain" id="PRO_5011653308" evidence="1">
    <location>
        <begin position="24"/>
        <end position="137"/>
    </location>
</feature>
<proteinExistence type="predicted"/>
<accession>A0A1I4ZF50</accession>
<feature type="signal peptide" evidence="1">
    <location>
        <begin position="1"/>
        <end position="23"/>
    </location>
</feature>
<dbReference type="AlphaFoldDB" id="A0A1I4ZF50"/>
<dbReference type="RefSeq" id="WP_143095593.1">
    <property type="nucleotide sequence ID" value="NZ_FOVI01000006.1"/>
</dbReference>
<gene>
    <name evidence="2" type="ORF">SAMN05421741_10645</name>
</gene>
<dbReference type="Proteomes" id="UP000199036">
    <property type="component" value="Unassembled WGS sequence"/>
</dbReference>
<evidence type="ECO:0000313" key="3">
    <source>
        <dbReference type="Proteomes" id="UP000199036"/>
    </source>
</evidence>
<dbReference type="OrthoDB" id="963096at2"/>
<dbReference type="PROSITE" id="PS51257">
    <property type="entry name" value="PROKAR_LIPOPROTEIN"/>
    <property type="match status" value="1"/>
</dbReference>
<keyword evidence="1" id="KW-0732">Signal</keyword>
<evidence type="ECO:0000313" key="2">
    <source>
        <dbReference type="EMBL" id="SFN48599.1"/>
    </source>
</evidence>
<name>A0A1I4ZF50_9FLAO</name>
<dbReference type="STRING" id="913024.SAMN05421741_10645"/>
<keyword evidence="3" id="KW-1185">Reference proteome</keyword>
<evidence type="ECO:0000256" key="1">
    <source>
        <dbReference type="SAM" id="SignalP"/>
    </source>
</evidence>
<organism evidence="2 3">
    <name type="scientific">Paenimyroides ummariense</name>
    <dbReference type="NCBI Taxonomy" id="913024"/>
    <lineage>
        <taxon>Bacteria</taxon>
        <taxon>Pseudomonadati</taxon>
        <taxon>Bacteroidota</taxon>
        <taxon>Flavobacteriia</taxon>
        <taxon>Flavobacteriales</taxon>
        <taxon>Flavobacteriaceae</taxon>
        <taxon>Paenimyroides</taxon>
    </lineage>
</organism>
<protein>
    <submittedName>
        <fullName evidence="2">Uncharacterized protein</fullName>
    </submittedName>
</protein>